<evidence type="ECO:0000256" key="4">
    <source>
        <dbReference type="ARBA" id="ARBA00022989"/>
    </source>
</evidence>
<feature type="transmembrane region" description="Helical" evidence="6">
    <location>
        <begin position="177"/>
        <end position="199"/>
    </location>
</feature>
<gene>
    <name evidence="7" type="ORF">CC1G_00802</name>
</gene>
<feature type="transmembrane region" description="Helical" evidence="6">
    <location>
        <begin position="205"/>
        <end position="222"/>
    </location>
</feature>
<feature type="transmembrane region" description="Helical" evidence="6">
    <location>
        <begin position="118"/>
        <end position="137"/>
    </location>
</feature>
<evidence type="ECO:0000256" key="5">
    <source>
        <dbReference type="ARBA" id="ARBA00023136"/>
    </source>
</evidence>
<dbReference type="RefSeq" id="XP_001831255.2">
    <property type="nucleotide sequence ID" value="XM_001831203.2"/>
</dbReference>
<dbReference type="VEuPathDB" id="FungiDB:CC1G_00802"/>
<keyword evidence="8" id="KW-1185">Reference proteome</keyword>
<dbReference type="HOGENOM" id="CLU_001265_0_1_1"/>
<sequence length="482" mass="53040">MRGTVSRGNVVSTVHFVPSPQQSRLPQTMEKKQSVELMEKASVESPSNDANYEIDPEAERKLVRKLDWILLPLFTLIFQPFIGTARLRALSKQAMDVLQYIVADIPSNLILKRYGSTWLAILVIGFGVVALGSAFVTSYQGLIVTRVFLGLTEGGTLPGLVYILARYYRRKELVLRIGIFFGLSPSLAGAFGGLLASGLLRVKDIGIITTVIGIILLFTIPGDPSTTRMLTEEERKLAIARLDADQAVKNQGRKEKTTLKLVMRSFNLTTIVCTLCFMMLNLSFQGLSVFLPTIINSRTIQVQLRTVPPYLVSALWSVINAYASFRFQNRFIAIISSVALMVIGYAIAVGTTDPHARYAACFLMVAGGGPSGPMFITWGTENAAPDTMRAVVSATIPGIGALGAVVSVWTYISTDAPNYYRGNSANLGTTTATCIMSALLALYLHRENKKRERGERDHILEGKSQEELEQLGCRHPEFRYQL</sequence>
<protein>
    <recommendedName>
        <fullName evidence="9">Major facilitator superfamily (MFS) profile domain-containing protein</fullName>
    </recommendedName>
</protein>
<evidence type="ECO:0000256" key="2">
    <source>
        <dbReference type="ARBA" id="ARBA00022448"/>
    </source>
</evidence>
<dbReference type="InParanoid" id="A8N8S7"/>
<dbReference type="OMA" id="WYLRHEN"/>
<dbReference type="InterPro" id="IPR011701">
    <property type="entry name" value="MFS"/>
</dbReference>
<dbReference type="Proteomes" id="UP000001861">
    <property type="component" value="Unassembled WGS sequence"/>
</dbReference>
<accession>A8N8S7</accession>
<dbReference type="OrthoDB" id="2962993at2759"/>
<dbReference type="KEGG" id="cci:CC1G_00802"/>
<feature type="transmembrane region" description="Helical" evidence="6">
    <location>
        <begin position="68"/>
        <end position="85"/>
    </location>
</feature>
<dbReference type="AlphaFoldDB" id="A8N8S7"/>
<comment type="subcellular location">
    <subcellularLocation>
        <location evidence="1">Membrane</location>
        <topology evidence="1">Multi-pass membrane protein</topology>
    </subcellularLocation>
</comment>
<name>A8N8S7_COPC7</name>
<evidence type="ECO:0000256" key="6">
    <source>
        <dbReference type="SAM" id="Phobius"/>
    </source>
</evidence>
<feature type="transmembrane region" description="Helical" evidence="6">
    <location>
        <begin position="266"/>
        <end position="287"/>
    </location>
</feature>
<evidence type="ECO:0000256" key="3">
    <source>
        <dbReference type="ARBA" id="ARBA00022692"/>
    </source>
</evidence>
<reference evidence="7 8" key="1">
    <citation type="journal article" date="2010" name="Proc. Natl. Acad. Sci. U.S.A.">
        <title>Insights into evolution of multicellular fungi from the assembled chromosomes of the mushroom Coprinopsis cinerea (Coprinus cinereus).</title>
        <authorList>
            <person name="Stajich J.E."/>
            <person name="Wilke S.K."/>
            <person name="Ahren D."/>
            <person name="Au C.H."/>
            <person name="Birren B.W."/>
            <person name="Borodovsky M."/>
            <person name="Burns C."/>
            <person name="Canback B."/>
            <person name="Casselton L.A."/>
            <person name="Cheng C.K."/>
            <person name="Deng J."/>
            <person name="Dietrich F.S."/>
            <person name="Fargo D.C."/>
            <person name="Farman M.L."/>
            <person name="Gathman A.C."/>
            <person name="Goldberg J."/>
            <person name="Guigo R."/>
            <person name="Hoegger P.J."/>
            <person name="Hooker J.B."/>
            <person name="Huggins A."/>
            <person name="James T.Y."/>
            <person name="Kamada T."/>
            <person name="Kilaru S."/>
            <person name="Kodira C."/>
            <person name="Kues U."/>
            <person name="Kupfer D."/>
            <person name="Kwan H.S."/>
            <person name="Lomsadze A."/>
            <person name="Li W."/>
            <person name="Lilly W.W."/>
            <person name="Ma L.J."/>
            <person name="Mackey A.J."/>
            <person name="Manning G."/>
            <person name="Martin F."/>
            <person name="Muraguchi H."/>
            <person name="Natvig D.O."/>
            <person name="Palmerini H."/>
            <person name="Ramesh M.A."/>
            <person name="Rehmeyer C.J."/>
            <person name="Roe B.A."/>
            <person name="Shenoy N."/>
            <person name="Stanke M."/>
            <person name="Ter-Hovhannisyan V."/>
            <person name="Tunlid A."/>
            <person name="Velagapudi R."/>
            <person name="Vision T.J."/>
            <person name="Zeng Q."/>
            <person name="Zolan M.E."/>
            <person name="Pukkila P.J."/>
        </authorList>
    </citation>
    <scope>NUCLEOTIDE SEQUENCE [LARGE SCALE GENOMIC DNA]</scope>
    <source>
        <strain evidence="8">Okayama-7 / 130 / ATCC MYA-4618 / FGSC 9003</strain>
    </source>
</reference>
<feature type="transmembrane region" description="Helical" evidence="6">
    <location>
        <begin position="424"/>
        <end position="444"/>
    </location>
</feature>
<dbReference type="eggNOG" id="KOG2533">
    <property type="taxonomic scope" value="Eukaryota"/>
</dbReference>
<evidence type="ECO:0000256" key="1">
    <source>
        <dbReference type="ARBA" id="ARBA00004141"/>
    </source>
</evidence>
<keyword evidence="2" id="KW-0813">Transport</keyword>
<dbReference type="PANTHER" id="PTHR43791:SF48">
    <property type="entry name" value="TRANSPORTER, PUTATIVE (AFU_ORTHOLOGUE AFUA_4G01000)-RELATED"/>
    <property type="match status" value="1"/>
</dbReference>
<dbReference type="PANTHER" id="PTHR43791">
    <property type="entry name" value="PERMEASE-RELATED"/>
    <property type="match status" value="1"/>
</dbReference>
<organism evidence="7 8">
    <name type="scientific">Coprinopsis cinerea (strain Okayama-7 / 130 / ATCC MYA-4618 / FGSC 9003)</name>
    <name type="common">Inky cap fungus</name>
    <name type="synonym">Hormographiella aspergillata</name>
    <dbReference type="NCBI Taxonomy" id="240176"/>
    <lineage>
        <taxon>Eukaryota</taxon>
        <taxon>Fungi</taxon>
        <taxon>Dikarya</taxon>
        <taxon>Basidiomycota</taxon>
        <taxon>Agaricomycotina</taxon>
        <taxon>Agaricomycetes</taxon>
        <taxon>Agaricomycetidae</taxon>
        <taxon>Agaricales</taxon>
        <taxon>Agaricineae</taxon>
        <taxon>Psathyrellaceae</taxon>
        <taxon>Coprinopsis</taxon>
    </lineage>
</organism>
<keyword evidence="4 6" id="KW-1133">Transmembrane helix</keyword>
<evidence type="ECO:0000313" key="8">
    <source>
        <dbReference type="Proteomes" id="UP000001861"/>
    </source>
</evidence>
<evidence type="ECO:0000313" key="7">
    <source>
        <dbReference type="EMBL" id="EAU90418.2"/>
    </source>
</evidence>
<feature type="transmembrane region" description="Helical" evidence="6">
    <location>
        <begin position="332"/>
        <end position="350"/>
    </location>
</feature>
<dbReference type="FunFam" id="1.20.1250.20:FF:000013">
    <property type="entry name" value="MFS general substrate transporter"/>
    <property type="match status" value="1"/>
</dbReference>
<comment type="caution">
    <text evidence="7">The sequence shown here is derived from an EMBL/GenBank/DDBJ whole genome shotgun (WGS) entry which is preliminary data.</text>
</comment>
<feature type="transmembrane region" description="Helical" evidence="6">
    <location>
        <begin position="356"/>
        <end position="378"/>
    </location>
</feature>
<evidence type="ECO:0008006" key="9">
    <source>
        <dbReference type="Google" id="ProtNLM"/>
    </source>
</evidence>
<feature type="transmembrane region" description="Helical" evidence="6">
    <location>
        <begin position="307"/>
        <end position="325"/>
    </location>
</feature>
<dbReference type="Pfam" id="PF07690">
    <property type="entry name" value="MFS_1"/>
    <property type="match status" value="1"/>
</dbReference>
<feature type="transmembrane region" description="Helical" evidence="6">
    <location>
        <begin position="390"/>
        <end position="412"/>
    </location>
</feature>
<feature type="transmembrane region" description="Helical" evidence="6">
    <location>
        <begin position="143"/>
        <end position="165"/>
    </location>
</feature>
<keyword evidence="3 6" id="KW-0812">Transmembrane</keyword>
<dbReference type="GeneID" id="6007719"/>
<dbReference type="InterPro" id="IPR036259">
    <property type="entry name" value="MFS_trans_sf"/>
</dbReference>
<dbReference type="EMBL" id="AACS02000007">
    <property type="protein sequence ID" value="EAU90418.2"/>
    <property type="molecule type" value="Genomic_DNA"/>
</dbReference>
<dbReference type="SUPFAM" id="SSF103473">
    <property type="entry name" value="MFS general substrate transporter"/>
    <property type="match status" value="1"/>
</dbReference>
<proteinExistence type="predicted"/>
<dbReference type="GO" id="GO:0016020">
    <property type="term" value="C:membrane"/>
    <property type="evidence" value="ECO:0007669"/>
    <property type="project" value="UniProtKB-SubCell"/>
</dbReference>
<dbReference type="Gene3D" id="1.20.1250.20">
    <property type="entry name" value="MFS general substrate transporter like domains"/>
    <property type="match status" value="2"/>
</dbReference>
<keyword evidence="5 6" id="KW-0472">Membrane</keyword>
<dbReference type="GO" id="GO:0022857">
    <property type="term" value="F:transmembrane transporter activity"/>
    <property type="evidence" value="ECO:0007669"/>
    <property type="project" value="InterPro"/>
</dbReference>